<keyword evidence="3" id="KW-1185">Reference proteome</keyword>
<feature type="region of interest" description="Disordered" evidence="1">
    <location>
        <begin position="1"/>
        <end position="22"/>
    </location>
</feature>
<gene>
    <name evidence="2" type="ORF">MUN88_17490</name>
</gene>
<evidence type="ECO:0000313" key="3">
    <source>
        <dbReference type="Proteomes" id="UP000831782"/>
    </source>
</evidence>
<organism evidence="2 3">
    <name type="scientific">Gracilibacillus caseinilyticus</name>
    <dbReference type="NCBI Taxonomy" id="2932256"/>
    <lineage>
        <taxon>Bacteria</taxon>
        <taxon>Bacillati</taxon>
        <taxon>Bacillota</taxon>
        <taxon>Bacilli</taxon>
        <taxon>Bacillales</taxon>
        <taxon>Bacillaceae</taxon>
        <taxon>Gracilibacillus</taxon>
    </lineage>
</organism>
<dbReference type="EMBL" id="CP095072">
    <property type="protein sequence ID" value="UOQ47825.1"/>
    <property type="molecule type" value="Genomic_DNA"/>
</dbReference>
<dbReference type="RefSeq" id="WP_244717387.1">
    <property type="nucleotide sequence ID" value="NZ_CP095072.1"/>
</dbReference>
<protein>
    <submittedName>
        <fullName evidence="2">Uncharacterized protein</fullName>
    </submittedName>
</protein>
<proteinExistence type="predicted"/>
<name>A0ABY4EV22_9BACI</name>
<dbReference type="Proteomes" id="UP000831782">
    <property type="component" value="Chromosome"/>
</dbReference>
<accession>A0ABY4EV22</accession>
<feature type="compositionally biased region" description="Polar residues" evidence="1">
    <location>
        <begin position="1"/>
        <end position="19"/>
    </location>
</feature>
<reference evidence="2 3" key="1">
    <citation type="submission" date="2022-04" db="EMBL/GenBank/DDBJ databases">
        <title>Gracilibacillus sp. isolated from saltern.</title>
        <authorList>
            <person name="Won M."/>
            <person name="Lee C.-M."/>
            <person name="Woen H.-Y."/>
            <person name="Kwon S.-W."/>
        </authorList>
    </citation>
    <scope>NUCLEOTIDE SEQUENCE [LARGE SCALE GENOMIC DNA]</scope>
    <source>
        <strain evidence="2 3">SSWR10-1</strain>
    </source>
</reference>
<evidence type="ECO:0000313" key="2">
    <source>
        <dbReference type="EMBL" id="UOQ47825.1"/>
    </source>
</evidence>
<evidence type="ECO:0000256" key="1">
    <source>
        <dbReference type="SAM" id="MobiDB-lite"/>
    </source>
</evidence>
<sequence length="46" mass="4680">MSVPVSTSIASKQASSAQGSEEAVQVVASFSRVPQKDAKRLAGAMS</sequence>